<comment type="caution">
    <text evidence="5">The sequence shown here is derived from an EMBL/GenBank/DDBJ whole genome shotgun (WGS) entry which is preliminary data.</text>
</comment>
<dbReference type="SUPFAM" id="SSF54928">
    <property type="entry name" value="RNA-binding domain, RBD"/>
    <property type="match status" value="2"/>
</dbReference>
<keyword evidence="6" id="KW-1185">Reference proteome</keyword>
<dbReference type="Proteomes" id="UP000054937">
    <property type="component" value="Unassembled WGS sequence"/>
</dbReference>
<keyword evidence="1" id="KW-0677">Repeat</keyword>
<organism evidence="5 6">
    <name type="scientific">Pseudocohnilembus persalinus</name>
    <name type="common">Ciliate</name>
    <dbReference type="NCBI Taxonomy" id="266149"/>
    <lineage>
        <taxon>Eukaryota</taxon>
        <taxon>Sar</taxon>
        <taxon>Alveolata</taxon>
        <taxon>Ciliophora</taxon>
        <taxon>Intramacronucleata</taxon>
        <taxon>Oligohymenophorea</taxon>
        <taxon>Scuticociliatia</taxon>
        <taxon>Philasterida</taxon>
        <taxon>Pseudocohnilembidae</taxon>
        <taxon>Pseudocohnilembus</taxon>
    </lineage>
</organism>
<gene>
    <name evidence="5" type="ORF">PPERSA_01789</name>
</gene>
<keyword evidence="2 3" id="KW-0694">RNA-binding</keyword>
<dbReference type="FunCoup" id="A0A0V0R2C8">
    <property type="interactions" value="46"/>
</dbReference>
<feature type="domain" description="RRM" evidence="4">
    <location>
        <begin position="28"/>
        <end position="107"/>
    </location>
</feature>
<evidence type="ECO:0000313" key="5">
    <source>
        <dbReference type="EMBL" id="KRX08328.1"/>
    </source>
</evidence>
<dbReference type="EMBL" id="LDAU01000066">
    <property type="protein sequence ID" value="KRX08328.1"/>
    <property type="molecule type" value="Genomic_DNA"/>
</dbReference>
<sequence length="388" mass="44652">MQQQLMHSNPIQGGDQNQNFNRTNKIDLKLFVGQIPKEWLEQDVNKFFGDYGEIEQSQIIRDRQGNHKRCAFVKFSSMSDAEKVIEAFNNKIIENSINPLQIKWADGEDARLGISQQQIPKLYINNLPNTINEQKLKEIFEPFGPFEDLHILKDNEGKAKGQAFLSYLKTEHALLAIRNLNNCYKVEGQDKAIEVRFAENKKFIMGHQMGNRFIKDPVQYQYSSIKDNRINQLGNNLSQIDPFQIQGGIQAQNQATQQQSAPQEQEKYTECYDNSGQVYYYNWQKNESSYDQPPEGKDQDLRRLFQSYGNVISARVMTKGDRKSRGYGFVSYDNLKSAQKATQNLNGYLVSGSQGSKRLKVEIKKGDGNDEKLKQMVSSVSESYFNPY</sequence>
<dbReference type="OMA" id="FPCHPAP"/>
<dbReference type="PROSITE" id="PS50102">
    <property type="entry name" value="RRM"/>
    <property type="match status" value="3"/>
</dbReference>
<proteinExistence type="predicted"/>
<evidence type="ECO:0000313" key="6">
    <source>
        <dbReference type="Proteomes" id="UP000054937"/>
    </source>
</evidence>
<dbReference type="Gene3D" id="2.20.70.10">
    <property type="match status" value="1"/>
</dbReference>
<dbReference type="CDD" id="cd00201">
    <property type="entry name" value="WW"/>
    <property type="match status" value="1"/>
</dbReference>
<feature type="domain" description="RRM" evidence="4">
    <location>
        <begin position="120"/>
        <end position="200"/>
    </location>
</feature>
<dbReference type="InterPro" id="IPR012677">
    <property type="entry name" value="Nucleotide-bd_a/b_plait_sf"/>
</dbReference>
<dbReference type="PANTHER" id="PTHR24012">
    <property type="entry name" value="RNA BINDING PROTEIN"/>
    <property type="match status" value="1"/>
</dbReference>
<reference evidence="5 6" key="1">
    <citation type="journal article" date="2015" name="Sci. Rep.">
        <title>Genome of the facultative scuticociliatosis pathogen Pseudocohnilembus persalinus provides insight into its virulence through horizontal gene transfer.</title>
        <authorList>
            <person name="Xiong J."/>
            <person name="Wang G."/>
            <person name="Cheng J."/>
            <person name="Tian M."/>
            <person name="Pan X."/>
            <person name="Warren A."/>
            <person name="Jiang C."/>
            <person name="Yuan D."/>
            <person name="Miao W."/>
        </authorList>
    </citation>
    <scope>NUCLEOTIDE SEQUENCE [LARGE SCALE GENOMIC DNA]</scope>
    <source>
        <strain evidence="5">36N120E</strain>
    </source>
</reference>
<dbReference type="Pfam" id="PF00076">
    <property type="entry name" value="RRM_1"/>
    <property type="match status" value="3"/>
</dbReference>
<evidence type="ECO:0000256" key="1">
    <source>
        <dbReference type="ARBA" id="ARBA00022737"/>
    </source>
</evidence>
<evidence type="ECO:0000256" key="2">
    <source>
        <dbReference type="ARBA" id="ARBA00022884"/>
    </source>
</evidence>
<name>A0A0V0R2C8_PSEPJ</name>
<accession>A0A0V0R2C8</accession>
<dbReference type="InterPro" id="IPR001202">
    <property type="entry name" value="WW_dom"/>
</dbReference>
<feature type="domain" description="RRM" evidence="4">
    <location>
        <begin position="276"/>
        <end position="366"/>
    </location>
</feature>
<dbReference type="InterPro" id="IPR035979">
    <property type="entry name" value="RBD_domain_sf"/>
</dbReference>
<dbReference type="SMART" id="SM00360">
    <property type="entry name" value="RRM"/>
    <property type="match status" value="3"/>
</dbReference>
<evidence type="ECO:0000259" key="4">
    <source>
        <dbReference type="PROSITE" id="PS50102"/>
    </source>
</evidence>
<protein>
    <recommendedName>
        <fullName evidence="4">RRM domain-containing protein</fullName>
    </recommendedName>
</protein>
<dbReference type="InParanoid" id="A0A0V0R2C8"/>
<evidence type="ECO:0000256" key="3">
    <source>
        <dbReference type="PROSITE-ProRule" id="PRU00176"/>
    </source>
</evidence>
<dbReference type="GO" id="GO:0003723">
    <property type="term" value="F:RNA binding"/>
    <property type="evidence" value="ECO:0007669"/>
    <property type="project" value="UniProtKB-UniRule"/>
</dbReference>
<dbReference type="Gene3D" id="3.30.70.330">
    <property type="match status" value="3"/>
</dbReference>
<dbReference type="OrthoDB" id="284619at2759"/>
<dbReference type="InterPro" id="IPR000504">
    <property type="entry name" value="RRM_dom"/>
</dbReference>
<dbReference type="AlphaFoldDB" id="A0A0V0R2C8"/>